<proteinExistence type="predicted"/>
<organism evidence="1 2">
    <name type="scientific">Fistulina hepatica ATCC 64428</name>
    <dbReference type="NCBI Taxonomy" id="1128425"/>
    <lineage>
        <taxon>Eukaryota</taxon>
        <taxon>Fungi</taxon>
        <taxon>Dikarya</taxon>
        <taxon>Basidiomycota</taxon>
        <taxon>Agaricomycotina</taxon>
        <taxon>Agaricomycetes</taxon>
        <taxon>Agaricomycetidae</taxon>
        <taxon>Agaricales</taxon>
        <taxon>Fistulinaceae</taxon>
        <taxon>Fistulina</taxon>
    </lineage>
</organism>
<reference evidence="1 2" key="1">
    <citation type="journal article" date="2015" name="Fungal Genet. Biol.">
        <title>Evolution of novel wood decay mechanisms in Agaricales revealed by the genome sequences of Fistulina hepatica and Cylindrobasidium torrendii.</title>
        <authorList>
            <person name="Floudas D."/>
            <person name="Held B.W."/>
            <person name="Riley R."/>
            <person name="Nagy L.G."/>
            <person name="Koehler G."/>
            <person name="Ransdell A.S."/>
            <person name="Younus H."/>
            <person name="Chow J."/>
            <person name="Chiniquy J."/>
            <person name="Lipzen A."/>
            <person name="Tritt A."/>
            <person name="Sun H."/>
            <person name="Haridas S."/>
            <person name="LaButti K."/>
            <person name="Ohm R.A."/>
            <person name="Kues U."/>
            <person name="Blanchette R.A."/>
            <person name="Grigoriev I.V."/>
            <person name="Minto R.E."/>
            <person name="Hibbett D.S."/>
        </authorList>
    </citation>
    <scope>NUCLEOTIDE SEQUENCE [LARGE SCALE GENOMIC DNA]</scope>
    <source>
        <strain evidence="1 2">ATCC 64428</strain>
    </source>
</reference>
<accession>A0A0D7AAZ3</accession>
<sequence>MTPAADNARYSGINQRPRPTALFQSLLGPKGEYIHRSTYSYPPITAETRDNAARYSLAVDLVEPGGDEMGSNHLFLSAANSKPSTLAASRHQFLHLPTQPSKTLGGS</sequence>
<evidence type="ECO:0000313" key="1">
    <source>
        <dbReference type="EMBL" id="KIY47993.1"/>
    </source>
</evidence>
<dbReference type="Proteomes" id="UP000054144">
    <property type="component" value="Unassembled WGS sequence"/>
</dbReference>
<gene>
    <name evidence="1" type="ORF">FISHEDRAFT_74091</name>
</gene>
<evidence type="ECO:0000313" key="2">
    <source>
        <dbReference type="Proteomes" id="UP000054144"/>
    </source>
</evidence>
<name>A0A0D7AAZ3_9AGAR</name>
<dbReference type="EMBL" id="KN881883">
    <property type="protein sequence ID" value="KIY47993.1"/>
    <property type="molecule type" value="Genomic_DNA"/>
</dbReference>
<dbReference type="AlphaFoldDB" id="A0A0D7AAZ3"/>
<protein>
    <submittedName>
        <fullName evidence="1">Uncharacterized protein</fullName>
    </submittedName>
</protein>
<keyword evidence="2" id="KW-1185">Reference proteome</keyword>